<dbReference type="InterPro" id="IPR023213">
    <property type="entry name" value="CAT-like_dom_sf"/>
</dbReference>
<organism evidence="3 4">
    <name type="scientific">Crossiella cryophila</name>
    <dbReference type="NCBI Taxonomy" id="43355"/>
    <lineage>
        <taxon>Bacteria</taxon>
        <taxon>Bacillati</taxon>
        <taxon>Actinomycetota</taxon>
        <taxon>Actinomycetes</taxon>
        <taxon>Pseudonocardiales</taxon>
        <taxon>Pseudonocardiaceae</taxon>
        <taxon>Crossiella</taxon>
    </lineage>
</organism>
<dbReference type="AlphaFoldDB" id="A0A7W7CCE4"/>
<sequence>MLRTVSTPPPASFPLSAAQAGEWFCQQRQPDNPGFCVAQYVDITGPVDVELLRAAVDRVLRATDSLMVRFTMDGGRVLQVVDPSLVGPMPVVDLRTAAEPEAAAHRWLAAALARPYDLLTGPVCSFALLRLAEQRTWLYLRAHHIVVDGFAGAVVVRLVAESYRAALTGADWQPGEQGSLTRMLAEEAAYRASPRYALDRAHHLAMGRATPEPVSPAGPPTPAAATFRRVTGVVPVARAARLRSLARQCRAGLPALLMAAMGVHLGRITGERAAVISVPLAARTGAVGRDTVTMMANELPLTVRTVPGGTLVELLRETAANGRILVRHQRFRWDELQRALPGRRFDAPHLNIMAFTPTAGFGAATATVHNLSNGAVEDYSVLVYDNAVDGSLQVHVNANPDRYSPRATGDLRTGFLGVLTAIAGAAPETVVDELDLPTMRTRLPVRTPGVASEPRPGHPGCAQALPGASALLTLDPDRPATE</sequence>
<dbReference type="Gene3D" id="3.30.559.10">
    <property type="entry name" value="Chloramphenicol acetyltransferase-like domain"/>
    <property type="match status" value="1"/>
</dbReference>
<dbReference type="GO" id="GO:0043041">
    <property type="term" value="P:amino acid activation for nonribosomal peptide biosynthetic process"/>
    <property type="evidence" value="ECO:0007669"/>
    <property type="project" value="TreeGrafter"/>
</dbReference>
<dbReference type="PANTHER" id="PTHR45527">
    <property type="entry name" value="NONRIBOSOMAL PEPTIDE SYNTHETASE"/>
    <property type="match status" value="1"/>
</dbReference>
<evidence type="ECO:0000256" key="1">
    <source>
        <dbReference type="SAM" id="MobiDB-lite"/>
    </source>
</evidence>
<protein>
    <recommendedName>
        <fullName evidence="2">Condensation domain-containing protein</fullName>
    </recommendedName>
</protein>
<dbReference type="GO" id="GO:0008610">
    <property type="term" value="P:lipid biosynthetic process"/>
    <property type="evidence" value="ECO:0007669"/>
    <property type="project" value="UniProtKB-ARBA"/>
</dbReference>
<dbReference type="Gene3D" id="3.30.559.30">
    <property type="entry name" value="Nonribosomal peptide synthetase, condensation domain"/>
    <property type="match status" value="1"/>
</dbReference>
<feature type="domain" description="Condensation" evidence="2">
    <location>
        <begin position="13"/>
        <end position="437"/>
    </location>
</feature>
<dbReference type="SUPFAM" id="SSF52777">
    <property type="entry name" value="CoA-dependent acyltransferases"/>
    <property type="match status" value="2"/>
</dbReference>
<reference evidence="3 4" key="1">
    <citation type="submission" date="2020-08" db="EMBL/GenBank/DDBJ databases">
        <title>Sequencing the genomes of 1000 actinobacteria strains.</title>
        <authorList>
            <person name="Klenk H.-P."/>
        </authorList>
    </citation>
    <scope>NUCLEOTIDE SEQUENCE [LARGE SCALE GENOMIC DNA]</scope>
    <source>
        <strain evidence="3 4">DSM 44230</strain>
    </source>
</reference>
<gene>
    <name evidence="3" type="ORF">HNR67_004656</name>
</gene>
<name>A0A7W7CCE4_9PSEU</name>
<proteinExistence type="predicted"/>
<comment type="caution">
    <text evidence="3">The sequence shown here is derived from an EMBL/GenBank/DDBJ whole genome shotgun (WGS) entry which is preliminary data.</text>
</comment>
<dbReference type="PANTHER" id="PTHR45527:SF1">
    <property type="entry name" value="FATTY ACID SYNTHASE"/>
    <property type="match status" value="1"/>
</dbReference>
<dbReference type="InterPro" id="IPR001242">
    <property type="entry name" value="Condensation_dom"/>
</dbReference>
<dbReference type="EMBL" id="JACHMH010000001">
    <property type="protein sequence ID" value="MBB4678538.1"/>
    <property type="molecule type" value="Genomic_DNA"/>
</dbReference>
<evidence type="ECO:0000313" key="4">
    <source>
        <dbReference type="Proteomes" id="UP000533598"/>
    </source>
</evidence>
<dbReference type="GO" id="GO:0003824">
    <property type="term" value="F:catalytic activity"/>
    <property type="evidence" value="ECO:0007669"/>
    <property type="project" value="InterPro"/>
</dbReference>
<evidence type="ECO:0000259" key="2">
    <source>
        <dbReference type="Pfam" id="PF00668"/>
    </source>
</evidence>
<dbReference type="GO" id="GO:0031177">
    <property type="term" value="F:phosphopantetheine binding"/>
    <property type="evidence" value="ECO:0007669"/>
    <property type="project" value="TreeGrafter"/>
</dbReference>
<dbReference type="Proteomes" id="UP000533598">
    <property type="component" value="Unassembled WGS sequence"/>
</dbReference>
<dbReference type="GO" id="GO:0044550">
    <property type="term" value="P:secondary metabolite biosynthetic process"/>
    <property type="evidence" value="ECO:0007669"/>
    <property type="project" value="TreeGrafter"/>
</dbReference>
<accession>A0A7W7CCE4</accession>
<evidence type="ECO:0000313" key="3">
    <source>
        <dbReference type="EMBL" id="MBB4678538.1"/>
    </source>
</evidence>
<keyword evidence="4" id="KW-1185">Reference proteome</keyword>
<dbReference type="GO" id="GO:0005737">
    <property type="term" value="C:cytoplasm"/>
    <property type="evidence" value="ECO:0007669"/>
    <property type="project" value="TreeGrafter"/>
</dbReference>
<feature type="region of interest" description="Disordered" evidence="1">
    <location>
        <begin position="447"/>
        <end position="467"/>
    </location>
</feature>
<dbReference type="Pfam" id="PF00668">
    <property type="entry name" value="Condensation"/>
    <property type="match status" value="1"/>
</dbReference>